<protein>
    <submittedName>
        <fullName evidence="2">Carboxypeptidase-like protein</fullName>
    </submittedName>
</protein>
<dbReference type="GO" id="GO:0004180">
    <property type="term" value="F:carboxypeptidase activity"/>
    <property type="evidence" value="ECO:0007669"/>
    <property type="project" value="UniProtKB-KW"/>
</dbReference>
<keyword evidence="2" id="KW-0378">Hydrolase</keyword>
<gene>
    <name evidence="2" type="ORF">CLV98_10725</name>
</gene>
<dbReference type="AlphaFoldDB" id="A0A316AJ46"/>
<dbReference type="SUPFAM" id="SSF56935">
    <property type="entry name" value="Porins"/>
    <property type="match status" value="1"/>
</dbReference>
<dbReference type="EMBL" id="QGDT01000007">
    <property type="protein sequence ID" value="PWJ57318.1"/>
    <property type="molecule type" value="Genomic_DNA"/>
</dbReference>
<reference evidence="2 3" key="1">
    <citation type="submission" date="2018-03" db="EMBL/GenBank/DDBJ databases">
        <title>Genomic Encyclopedia of Archaeal and Bacterial Type Strains, Phase II (KMG-II): from individual species to whole genera.</title>
        <authorList>
            <person name="Goeker M."/>
        </authorList>
    </citation>
    <scope>NUCLEOTIDE SEQUENCE [LARGE SCALE GENOMIC DNA]</scope>
    <source>
        <strain evidence="2 3">DSM 100346</strain>
    </source>
</reference>
<comment type="caution">
    <text evidence="2">The sequence shown here is derived from an EMBL/GenBank/DDBJ whole genome shotgun (WGS) entry which is preliminary data.</text>
</comment>
<dbReference type="OrthoDB" id="9804995at2"/>
<evidence type="ECO:0000313" key="3">
    <source>
        <dbReference type="Proteomes" id="UP000245880"/>
    </source>
</evidence>
<feature type="chain" id="PRO_5016463799" evidence="1">
    <location>
        <begin position="18"/>
        <end position="766"/>
    </location>
</feature>
<feature type="signal peptide" evidence="1">
    <location>
        <begin position="1"/>
        <end position="17"/>
    </location>
</feature>
<keyword evidence="3" id="KW-1185">Reference proteome</keyword>
<dbReference type="Gene3D" id="2.60.40.1120">
    <property type="entry name" value="Carboxypeptidase-like, regulatory domain"/>
    <property type="match status" value="1"/>
</dbReference>
<dbReference type="Proteomes" id="UP000245880">
    <property type="component" value="Unassembled WGS sequence"/>
</dbReference>
<organism evidence="2 3">
    <name type="scientific">Dyadobacter jejuensis</name>
    <dbReference type="NCBI Taxonomy" id="1082580"/>
    <lineage>
        <taxon>Bacteria</taxon>
        <taxon>Pseudomonadati</taxon>
        <taxon>Bacteroidota</taxon>
        <taxon>Cytophagia</taxon>
        <taxon>Cytophagales</taxon>
        <taxon>Spirosomataceae</taxon>
        <taxon>Dyadobacter</taxon>
    </lineage>
</organism>
<evidence type="ECO:0000256" key="1">
    <source>
        <dbReference type="SAM" id="SignalP"/>
    </source>
</evidence>
<keyword evidence="2" id="KW-0121">Carboxypeptidase</keyword>
<dbReference type="Pfam" id="PF13620">
    <property type="entry name" value="CarboxypepD_reg"/>
    <property type="match status" value="1"/>
</dbReference>
<dbReference type="SUPFAM" id="SSF49464">
    <property type="entry name" value="Carboxypeptidase regulatory domain-like"/>
    <property type="match status" value="1"/>
</dbReference>
<evidence type="ECO:0000313" key="2">
    <source>
        <dbReference type="EMBL" id="PWJ57318.1"/>
    </source>
</evidence>
<accession>A0A316AJ46</accession>
<keyword evidence="2" id="KW-0645">Protease</keyword>
<dbReference type="InterPro" id="IPR008969">
    <property type="entry name" value="CarboxyPept-like_regulatory"/>
</dbReference>
<sequence>MIRLLILLLMTTTVALGQSITSTIRGTVRDVDTGYPIIGASVALAKTGQGTVTDENGHYRFENMAVGRYVLEVRSLGYETLQLPELLLVSGKELIRDVDLVHQATDLQEAVVRTQRPYPLSSVQEITTEQTLRYAATYLDPARVATSFAGVATANDQANGLVIRGNAPNHMQWRLEGVEIVNPNHLSNAGTFSDRATTTGGGVNILSTQLMGNSYFMNGAFPATYGNALSGVMDLRLRNGNNEKREYTVQAGLIGFDVAAEGPFSKNSKASYLINYRYSFTGLLSAMGVSFGGEDNRFQDLSFNLNFPTQKAGTFTVFGMGGISSNTFKADTDSTTWEFQKDGQNIYFKNKMGAVGITHSMPLNDRNAIKTAIVASGLTTTRDAAWVDPVQQTERYYENDGLSKSRVSLSSIWSSRLSTAVKLKAGGFVTLQDDRLDSKAPVGGGDPIDFQLKGLILQPFASINWQLAPRWSTELGLHYLYYSKSKEGSVEPRAAISYQMNPANQLRLSYGLQSQLPLPQTYLAGRSYGRTIGVSKSHQVVLAYTLQLPQSSSLKLEAYWQHLFDIPVNSQVPNSFSALNAMESVVAQPLANTGVGRNIGLEATWQKYLTDELYFIVAGSLYESTYQGSDQVWRSTRFDGRHTFSFTGGKEFATKTNRTWGVNLKALWIGGFRDTPIDAQASAISGQTVYLEDQAFSIKLKDYFRPDLRVYLKRSKVGYNSTWSLDLQNVMSVKNQAYSYYDSYQKRVVLRDQLGLIPVLSYRVQF</sequence>
<keyword evidence="1" id="KW-0732">Signal</keyword>
<name>A0A316AJ46_9BACT</name>
<proteinExistence type="predicted"/>